<dbReference type="PROSITE" id="PS00065">
    <property type="entry name" value="D_2_HYDROXYACID_DH_1"/>
    <property type="match status" value="1"/>
</dbReference>
<dbReference type="InterPro" id="IPR050418">
    <property type="entry name" value="D-iso_2-hydroxyacid_DH_PdxB"/>
</dbReference>
<proteinExistence type="inferred from homology"/>
<dbReference type="GO" id="GO:0051287">
    <property type="term" value="F:NAD binding"/>
    <property type="evidence" value="ECO:0007669"/>
    <property type="project" value="InterPro"/>
</dbReference>
<dbReference type="UniPathway" id="UPA00135">
    <property type="reaction ID" value="UER00196"/>
</dbReference>
<dbReference type="InterPro" id="IPR002912">
    <property type="entry name" value="ACT_dom"/>
</dbReference>
<dbReference type="InterPro" id="IPR054480">
    <property type="entry name" value="AHAS_small-like_ACT"/>
</dbReference>
<gene>
    <name evidence="12" type="ORF">LCMAC202_00810</name>
</gene>
<dbReference type="InterPro" id="IPR006139">
    <property type="entry name" value="D-isomer_2_OHA_DH_cat_dom"/>
</dbReference>
<evidence type="ECO:0000256" key="3">
    <source>
        <dbReference type="ARBA" id="ARBA00005854"/>
    </source>
</evidence>
<comment type="pathway">
    <text evidence="2">Amino-acid biosynthesis; L-serine biosynthesis; L-serine from 3-phospho-D-glycerate: step 1/3.</text>
</comment>
<dbReference type="SUPFAM" id="SSF55021">
    <property type="entry name" value="ACT-like"/>
    <property type="match status" value="1"/>
</dbReference>
<comment type="catalytic activity">
    <reaction evidence="10">
        <text>(2R)-3-phosphoglycerate + NAD(+) = 3-phosphooxypyruvate + NADH + H(+)</text>
        <dbReference type="Rhea" id="RHEA:12641"/>
        <dbReference type="ChEBI" id="CHEBI:15378"/>
        <dbReference type="ChEBI" id="CHEBI:18110"/>
        <dbReference type="ChEBI" id="CHEBI:57540"/>
        <dbReference type="ChEBI" id="CHEBI:57945"/>
        <dbReference type="ChEBI" id="CHEBI:58272"/>
        <dbReference type="EC" id="1.1.1.95"/>
    </reaction>
</comment>
<evidence type="ECO:0000256" key="10">
    <source>
        <dbReference type="ARBA" id="ARBA00048731"/>
    </source>
</evidence>
<dbReference type="PROSITE" id="PS00670">
    <property type="entry name" value="D_2_HYDROXYACID_DH_2"/>
    <property type="match status" value="1"/>
</dbReference>
<dbReference type="PROSITE" id="PS51671">
    <property type="entry name" value="ACT"/>
    <property type="match status" value="1"/>
</dbReference>
<evidence type="ECO:0000256" key="7">
    <source>
        <dbReference type="ARBA" id="ARBA00023027"/>
    </source>
</evidence>
<dbReference type="GO" id="GO:0006564">
    <property type="term" value="P:L-serine biosynthetic process"/>
    <property type="evidence" value="ECO:0007669"/>
    <property type="project" value="UniProtKB-ARBA"/>
</dbReference>
<dbReference type="PANTHER" id="PTHR43761">
    <property type="entry name" value="D-ISOMER SPECIFIC 2-HYDROXYACID DEHYDROGENASE FAMILY PROTEIN (AFU_ORTHOLOGUE AFUA_1G13630)"/>
    <property type="match status" value="1"/>
</dbReference>
<comment type="catalytic activity">
    <reaction evidence="9">
        <text>(R)-2-hydroxyglutarate + NAD(+) = 2-oxoglutarate + NADH + H(+)</text>
        <dbReference type="Rhea" id="RHEA:49612"/>
        <dbReference type="ChEBI" id="CHEBI:15378"/>
        <dbReference type="ChEBI" id="CHEBI:15801"/>
        <dbReference type="ChEBI" id="CHEBI:16810"/>
        <dbReference type="ChEBI" id="CHEBI:57540"/>
        <dbReference type="ChEBI" id="CHEBI:57945"/>
        <dbReference type="EC" id="1.1.1.399"/>
    </reaction>
</comment>
<dbReference type="Pfam" id="PF00389">
    <property type="entry name" value="2-Hacid_dh"/>
    <property type="match status" value="1"/>
</dbReference>
<evidence type="ECO:0000256" key="6">
    <source>
        <dbReference type="ARBA" id="ARBA00023002"/>
    </source>
</evidence>
<name>A0A481YY57_9VIRU</name>
<dbReference type="NCBIfam" id="NF008759">
    <property type="entry name" value="PRK11790.1"/>
    <property type="match status" value="1"/>
</dbReference>
<dbReference type="Pfam" id="PF02826">
    <property type="entry name" value="2-Hacid_dh_C"/>
    <property type="match status" value="1"/>
</dbReference>
<dbReference type="Gene3D" id="3.30.70.260">
    <property type="match status" value="1"/>
</dbReference>
<dbReference type="InterPro" id="IPR045865">
    <property type="entry name" value="ACT-like_dom_sf"/>
</dbReference>
<dbReference type="EC" id="1.1.1.399" evidence="4"/>
<accession>A0A481YY57</accession>
<organism evidence="12">
    <name type="scientific">Marseillevirus LCMAC202</name>
    <dbReference type="NCBI Taxonomy" id="2506606"/>
    <lineage>
        <taxon>Viruses</taxon>
        <taxon>Varidnaviria</taxon>
        <taxon>Bamfordvirae</taxon>
        <taxon>Nucleocytoviricota</taxon>
        <taxon>Megaviricetes</taxon>
        <taxon>Pimascovirales</taxon>
        <taxon>Pimascovirales incertae sedis</taxon>
        <taxon>Marseilleviridae</taxon>
    </lineage>
</organism>
<dbReference type="InterPro" id="IPR036291">
    <property type="entry name" value="NAD(P)-bd_dom_sf"/>
</dbReference>
<dbReference type="EC" id="1.1.1.95" evidence="5"/>
<evidence type="ECO:0000256" key="2">
    <source>
        <dbReference type="ARBA" id="ARBA00005216"/>
    </source>
</evidence>
<dbReference type="Pfam" id="PF22629">
    <property type="entry name" value="ACT_AHAS_ss"/>
    <property type="match status" value="1"/>
</dbReference>
<protein>
    <recommendedName>
        <fullName evidence="8">2-oxoglutarate reductase</fullName>
        <ecNumber evidence="4">1.1.1.399</ecNumber>
        <ecNumber evidence="5">1.1.1.95</ecNumber>
    </recommendedName>
</protein>
<dbReference type="GO" id="GO:0004617">
    <property type="term" value="F:phosphoglycerate dehydrogenase activity"/>
    <property type="evidence" value="ECO:0007669"/>
    <property type="project" value="UniProtKB-EC"/>
</dbReference>
<evidence type="ECO:0000259" key="11">
    <source>
        <dbReference type="PROSITE" id="PS51671"/>
    </source>
</evidence>
<dbReference type="PANTHER" id="PTHR43761:SF1">
    <property type="entry name" value="D-ISOMER SPECIFIC 2-HYDROXYACID DEHYDROGENASE CATALYTIC DOMAIN-CONTAINING PROTEIN-RELATED"/>
    <property type="match status" value="1"/>
</dbReference>
<evidence type="ECO:0000256" key="9">
    <source>
        <dbReference type="ARBA" id="ARBA00048126"/>
    </source>
</evidence>
<dbReference type="SUPFAM" id="SSF51735">
    <property type="entry name" value="NAD(P)-binding Rossmann-fold domains"/>
    <property type="match status" value="1"/>
</dbReference>
<sequence length="407" mass="44167">MPVVLLLESINTYAATWFADHGWEVHEYPGALNEEELLKEYKNRPFEFIGVRSKTKLLAHVLQKLPKLIGVGCFCIGTDQVDITAATNQGIAIFNSPFTSSRSVAELVLGYILSMSRRLMFHNTSVHGGLWSKTATNSHEIKGQTLGIIGYGHIGTQLSVLAEALGMHVIFYDILAKMPLGSARACNILEELLTKADIVTLHVPRTAETVGMIGCEQLACMKRSAALINASRGSVVDLDALASALKSKRLGGAAIDVYPKEPAGNGSFETVLQDLDNVILTPHIGGATEEAQYRIAVDVSDKLLTYYQQGCTRSSVNFPIIDPRVLEDNPKIVHIHYNKPGVIGTVTRILGDHNYNICGQLLGTNDHIGYAIIGVTVLPEQGVIDKLLKVANTISVRVILRGCAQLS</sequence>
<dbReference type="InterPro" id="IPR029753">
    <property type="entry name" value="D-isomer_DH_CS"/>
</dbReference>
<keyword evidence="7" id="KW-0520">NAD</keyword>
<evidence type="ECO:0000313" key="12">
    <source>
        <dbReference type="EMBL" id="QBK87745.1"/>
    </source>
</evidence>
<feature type="domain" description="ACT" evidence="11">
    <location>
        <begin position="331"/>
        <end position="401"/>
    </location>
</feature>
<evidence type="ECO:0000256" key="1">
    <source>
        <dbReference type="ARBA" id="ARBA00003800"/>
    </source>
</evidence>
<dbReference type="Gene3D" id="3.40.50.720">
    <property type="entry name" value="NAD(P)-binding Rossmann-like Domain"/>
    <property type="match status" value="2"/>
</dbReference>
<dbReference type="InterPro" id="IPR006140">
    <property type="entry name" value="D-isomer_DH_NAD-bd"/>
</dbReference>
<dbReference type="InterPro" id="IPR029752">
    <property type="entry name" value="D-isomer_DH_CS1"/>
</dbReference>
<evidence type="ECO:0000256" key="4">
    <source>
        <dbReference type="ARBA" id="ARBA00013001"/>
    </source>
</evidence>
<reference evidence="12" key="1">
    <citation type="journal article" date="2019" name="MBio">
        <title>Virus Genomes from Deep Sea Sediments Expand the Ocean Megavirome and Support Independent Origins of Viral Gigantism.</title>
        <authorList>
            <person name="Backstrom D."/>
            <person name="Yutin N."/>
            <person name="Jorgensen S.L."/>
            <person name="Dharamshi J."/>
            <person name="Homa F."/>
            <person name="Zaremba-Niedwiedzka K."/>
            <person name="Spang A."/>
            <person name="Wolf Y.I."/>
            <person name="Koonin E.V."/>
            <person name="Ettema T.J."/>
        </authorList>
    </citation>
    <scope>NUCLEOTIDE SEQUENCE</scope>
</reference>
<dbReference type="FunFam" id="3.40.50.720:FF:000041">
    <property type="entry name" value="D-3-phosphoglycerate dehydrogenase"/>
    <property type="match status" value="1"/>
</dbReference>
<dbReference type="CDD" id="cd12176">
    <property type="entry name" value="PGDH_3"/>
    <property type="match status" value="1"/>
</dbReference>
<comment type="similarity">
    <text evidence="3">Belongs to the D-isomer specific 2-hydroxyacid dehydrogenase family.</text>
</comment>
<dbReference type="GO" id="GO:0047545">
    <property type="term" value="F:(S)-2-hydroxyglutarate dehydrogenase activity"/>
    <property type="evidence" value="ECO:0007669"/>
    <property type="project" value="UniProtKB-ARBA"/>
</dbReference>
<comment type="function">
    <text evidence="1">Catalyzes the reversible oxidation of 3-phospho-D-glycerate to 3-phosphonooxypyruvate, the first step of the phosphorylated L-serine biosynthesis pathway. Also catalyzes the reversible oxidation of 2-hydroxyglutarate to 2-oxoglutarate.</text>
</comment>
<evidence type="ECO:0000256" key="5">
    <source>
        <dbReference type="ARBA" id="ARBA00013143"/>
    </source>
</evidence>
<dbReference type="EMBL" id="MK500369">
    <property type="protein sequence ID" value="QBK87745.1"/>
    <property type="molecule type" value="Genomic_DNA"/>
</dbReference>
<dbReference type="SUPFAM" id="SSF52283">
    <property type="entry name" value="Formate/glycerate dehydrogenase catalytic domain-like"/>
    <property type="match status" value="1"/>
</dbReference>
<keyword evidence="6" id="KW-0560">Oxidoreductase</keyword>
<evidence type="ECO:0000256" key="8">
    <source>
        <dbReference type="ARBA" id="ARBA00030455"/>
    </source>
</evidence>